<dbReference type="InterPro" id="IPR002401">
    <property type="entry name" value="Cyt_P450_E_grp-I"/>
</dbReference>
<keyword evidence="5 6" id="KW-0349">Heme</keyword>
<keyword evidence="3 6" id="KW-0560">Oxidoreductase</keyword>
<accession>A0A9P7Z0U6</accession>
<evidence type="ECO:0000313" key="8">
    <source>
        <dbReference type="Proteomes" id="UP000887226"/>
    </source>
</evidence>
<dbReference type="PANTHER" id="PTHR24296">
    <property type="entry name" value="CYTOCHROME P450"/>
    <property type="match status" value="1"/>
</dbReference>
<evidence type="ECO:0000256" key="3">
    <source>
        <dbReference type="ARBA" id="ARBA00023002"/>
    </source>
</evidence>
<dbReference type="GO" id="GO:0004497">
    <property type="term" value="F:monooxygenase activity"/>
    <property type="evidence" value="ECO:0007669"/>
    <property type="project" value="UniProtKB-KW"/>
</dbReference>
<dbReference type="InterPro" id="IPR001128">
    <property type="entry name" value="Cyt_P450"/>
</dbReference>
<sequence>MHEATAALTLCFVVGIVGYIFSTTPKIRRDGQPLRRPPNTLTIVGNGLIFLQNRHKLFSWFTKCEQQFGHETFEISVPSLPPGVVINDPKNLEYVFKYEGIFTKGDFFKTRSWDLFGDGIINADGELWKVQRKAGLHFLSAANMRVFTDTALPKYLETITDSLKTYSPGEVVDLDEVFHELTTQLMGRMAYDMDIHNSDPFSSAFGFASGKTGERFQNPLWQITEPVLGRSFRKAVKEVRAFGKKIVESAVAARRSNNQEQSGSKTSAAISGSLIASLLDSIDDHEVVAAAALNYLSAGRDTVAQGLTWTFYLMMRNPRVVTEIRKEIAAYPTTAHPSESVTFQISSMPYTTAVFYETLRLYPPVPFEIRQCEEATTLPDGTHLPKTAIVFWCIWAMDRSTLIWGSDAHEFNPERWLVDGHFVSKAAHEFPVFNGGSRTCLGKKMAEVAAVQIIATLLSSFDFEPIDGHERITKNSLTLPMEGGLPCKVWLRDQVSSE</sequence>
<protein>
    <submittedName>
        <fullName evidence="7">Cytochrome P450</fullName>
    </submittedName>
</protein>
<keyword evidence="2 5" id="KW-0479">Metal-binding</keyword>
<keyword evidence="6" id="KW-0503">Monooxygenase</keyword>
<dbReference type="Gene3D" id="1.10.630.10">
    <property type="entry name" value="Cytochrome P450"/>
    <property type="match status" value="1"/>
</dbReference>
<evidence type="ECO:0000256" key="4">
    <source>
        <dbReference type="ARBA" id="ARBA00023004"/>
    </source>
</evidence>
<dbReference type="InterPro" id="IPR036396">
    <property type="entry name" value="Cyt_P450_sf"/>
</dbReference>
<organism evidence="7 8">
    <name type="scientific">Calycina marina</name>
    <dbReference type="NCBI Taxonomy" id="1763456"/>
    <lineage>
        <taxon>Eukaryota</taxon>
        <taxon>Fungi</taxon>
        <taxon>Dikarya</taxon>
        <taxon>Ascomycota</taxon>
        <taxon>Pezizomycotina</taxon>
        <taxon>Leotiomycetes</taxon>
        <taxon>Helotiales</taxon>
        <taxon>Pezizellaceae</taxon>
        <taxon>Calycina</taxon>
    </lineage>
</organism>
<dbReference type="GO" id="GO:0006629">
    <property type="term" value="P:lipid metabolic process"/>
    <property type="evidence" value="ECO:0007669"/>
    <property type="project" value="UniProtKB-ARBA"/>
</dbReference>
<keyword evidence="8" id="KW-1185">Reference proteome</keyword>
<comment type="cofactor">
    <cofactor evidence="5">
        <name>heme</name>
        <dbReference type="ChEBI" id="CHEBI:30413"/>
    </cofactor>
</comment>
<dbReference type="EMBL" id="MU254031">
    <property type="protein sequence ID" value="KAG9242838.1"/>
    <property type="molecule type" value="Genomic_DNA"/>
</dbReference>
<evidence type="ECO:0000256" key="5">
    <source>
        <dbReference type="PIRSR" id="PIRSR602401-1"/>
    </source>
</evidence>
<evidence type="ECO:0000256" key="6">
    <source>
        <dbReference type="RuleBase" id="RU000461"/>
    </source>
</evidence>
<name>A0A9P7Z0U6_9HELO</name>
<dbReference type="OrthoDB" id="1470350at2759"/>
<comment type="caution">
    <text evidence="7">The sequence shown here is derived from an EMBL/GenBank/DDBJ whole genome shotgun (WGS) entry which is preliminary data.</text>
</comment>
<dbReference type="GO" id="GO:0016705">
    <property type="term" value="F:oxidoreductase activity, acting on paired donors, with incorporation or reduction of molecular oxygen"/>
    <property type="evidence" value="ECO:0007669"/>
    <property type="project" value="InterPro"/>
</dbReference>
<dbReference type="PRINTS" id="PR00385">
    <property type="entry name" value="P450"/>
</dbReference>
<dbReference type="Pfam" id="PF00067">
    <property type="entry name" value="p450"/>
    <property type="match status" value="1"/>
</dbReference>
<dbReference type="GO" id="GO:0020037">
    <property type="term" value="F:heme binding"/>
    <property type="evidence" value="ECO:0007669"/>
    <property type="project" value="InterPro"/>
</dbReference>
<dbReference type="Proteomes" id="UP000887226">
    <property type="component" value="Unassembled WGS sequence"/>
</dbReference>
<evidence type="ECO:0000256" key="2">
    <source>
        <dbReference type="ARBA" id="ARBA00022723"/>
    </source>
</evidence>
<dbReference type="SUPFAM" id="SSF48264">
    <property type="entry name" value="Cytochrome P450"/>
    <property type="match status" value="1"/>
</dbReference>
<comment type="similarity">
    <text evidence="1 6">Belongs to the cytochrome P450 family.</text>
</comment>
<dbReference type="InterPro" id="IPR017972">
    <property type="entry name" value="Cyt_P450_CS"/>
</dbReference>
<proteinExistence type="inferred from homology"/>
<evidence type="ECO:0000313" key="7">
    <source>
        <dbReference type="EMBL" id="KAG9242838.1"/>
    </source>
</evidence>
<dbReference type="PRINTS" id="PR00463">
    <property type="entry name" value="EP450I"/>
</dbReference>
<evidence type="ECO:0000256" key="1">
    <source>
        <dbReference type="ARBA" id="ARBA00010617"/>
    </source>
</evidence>
<dbReference type="GO" id="GO:0005506">
    <property type="term" value="F:iron ion binding"/>
    <property type="evidence" value="ECO:0007669"/>
    <property type="project" value="InterPro"/>
</dbReference>
<gene>
    <name evidence="7" type="ORF">BJ878DRAFT_513551</name>
</gene>
<keyword evidence="4 5" id="KW-0408">Iron</keyword>
<dbReference type="PROSITE" id="PS00086">
    <property type="entry name" value="CYTOCHROME_P450"/>
    <property type="match status" value="1"/>
</dbReference>
<dbReference type="AlphaFoldDB" id="A0A9P7Z0U6"/>
<feature type="binding site" description="axial binding residue" evidence="5">
    <location>
        <position position="440"/>
    </location>
    <ligand>
        <name>heme</name>
        <dbReference type="ChEBI" id="CHEBI:30413"/>
    </ligand>
    <ligandPart>
        <name>Fe</name>
        <dbReference type="ChEBI" id="CHEBI:18248"/>
    </ligandPart>
</feature>
<reference evidence="7" key="1">
    <citation type="journal article" date="2021" name="IMA Fungus">
        <title>Genomic characterization of three marine fungi, including Emericellopsis atlantica sp. nov. with signatures of a generalist lifestyle and marine biomass degradation.</title>
        <authorList>
            <person name="Hagestad O.C."/>
            <person name="Hou L."/>
            <person name="Andersen J.H."/>
            <person name="Hansen E.H."/>
            <person name="Altermark B."/>
            <person name="Li C."/>
            <person name="Kuhnert E."/>
            <person name="Cox R.J."/>
            <person name="Crous P.W."/>
            <person name="Spatafora J.W."/>
            <person name="Lail K."/>
            <person name="Amirebrahimi M."/>
            <person name="Lipzen A."/>
            <person name="Pangilinan J."/>
            <person name="Andreopoulos W."/>
            <person name="Hayes R.D."/>
            <person name="Ng V."/>
            <person name="Grigoriev I.V."/>
            <person name="Jackson S.A."/>
            <person name="Sutton T.D.S."/>
            <person name="Dobson A.D.W."/>
            <person name="Rama T."/>
        </authorList>
    </citation>
    <scope>NUCLEOTIDE SEQUENCE</scope>
    <source>
        <strain evidence="7">TRa3180A</strain>
    </source>
</reference>